<proteinExistence type="predicted"/>
<feature type="compositionally biased region" description="Polar residues" evidence="1">
    <location>
        <begin position="388"/>
        <end position="397"/>
    </location>
</feature>
<feature type="compositionally biased region" description="Polar residues" evidence="1">
    <location>
        <begin position="8"/>
        <end position="18"/>
    </location>
</feature>
<evidence type="ECO:0000313" key="3">
    <source>
        <dbReference type="Proteomes" id="UP001057998"/>
    </source>
</evidence>
<dbReference type="RefSeq" id="WP_255388429.1">
    <property type="nucleotide sequence ID" value="NZ_CP101508.1"/>
</dbReference>
<name>A0ABY5GDA4_9GAMM</name>
<reference evidence="2" key="1">
    <citation type="submission" date="2022-07" db="EMBL/GenBank/DDBJ databases">
        <title>Genome sequencing of Photobacterium atrarenae GJH2-4.</title>
        <authorList>
            <person name="Park S.-J."/>
        </authorList>
    </citation>
    <scope>NUCLEOTIDE SEQUENCE</scope>
    <source>
        <strain evidence="2">GJH2-4</strain>
    </source>
</reference>
<feature type="compositionally biased region" description="Basic residues" evidence="1">
    <location>
        <begin position="37"/>
        <end position="46"/>
    </location>
</feature>
<feature type="compositionally biased region" description="Acidic residues" evidence="1">
    <location>
        <begin position="400"/>
        <end position="409"/>
    </location>
</feature>
<feature type="region of interest" description="Disordered" evidence="1">
    <location>
        <begin position="388"/>
        <end position="409"/>
    </location>
</feature>
<organism evidence="2 3">
    <name type="scientific">Photobacterium atrarenae</name>
    <dbReference type="NCBI Taxonomy" id="865757"/>
    <lineage>
        <taxon>Bacteria</taxon>
        <taxon>Pseudomonadati</taxon>
        <taxon>Pseudomonadota</taxon>
        <taxon>Gammaproteobacteria</taxon>
        <taxon>Vibrionales</taxon>
        <taxon>Vibrionaceae</taxon>
        <taxon>Photobacterium</taxon>
    </lineage>
</organism>
<evidence type="ECO:0000313" key="2">
    <source>
        <dbReference type="EMBL" id="UTV27215.1"/>
    </source>
</evidence>
<sequence>MNFIDKGLSSTKNPTPSEVTEKHNLEQQIESHIRKENTKRKKKSVDKRKGAGLISKSIYLHKDTNNRLEQLAISLGYELGSKKLSSEQLSMLIDFLLDAHEKPKSSVVPLTFHGQYLYRVYKILKYRSVTMKDTIDEIATFMTDNKYPVPDCFKIQEHQNKPNYLWKSELIMSLLERRFVENTIEKINSAYLINLKISTKSTLPNSNKSEINSRINHEIDSASSDLLGQTCFELEELENPLDQPFLESDELEDPLDQPFLESEELEDPLDQPFLESEELEDPLDQPFLESEELEDPLDQPFLESEELEDPLDQPFLESEELESDQDQIFDINTLRNNRTKNTLLTIKVTREFEHFLVSKFGRVLDDNEIFEHFSIEKKSIIERMKLESTSSHENTFQESDHEDIDFDNV</sequence>
<gene>
    <name evidence="2" type="ORF">NNL38_12865</name>
</gene>
<accession>A0ABY5GDA4</accession>
<feature type="region of interest" description="Disordered" evidence="1">
    <location>
        <begin position="1"/>
        <end position="48"/>
    </location>
</feature>
<protein>
    <submittedName>
        <fullName evidence="2">Uncharacterized protein</fullName>
    </submittedName>
</protein>
<keyword evidence="3" id="KW-1185">Reference proteome</keyword>
<dbReference type="Proteomes" id="UP001057998">
    <property type="component" value="Chromosome 1"/>
</dbReference>
<feature type="compositionally biased region" description="Basic and acidic residues" evidence="1">
    <location>
        <begin position="19"/>
        <end position="36"/>
    </location>
</feature>
<dbReference type="EMBL" id="CP101508">
    <property type="protein sequence ID" value="UTV27215.1"/>
    <property type="molecule type" value="Genomic_DNA"/>
</dbReference>
<evidence type="ECO:0000256" key="1">
    <source>
        <dbReference type="SAM" id="MobiDB-lite"/>
    </source>
</evidence>